<dbReference type="Proteomes" id="UP000652761">
    <property type="component" value="Unassembled WGS sequence"/>
</dbReference>
<proteinExistence type="predicted"/>
<sequence length="74" mass="8421">MARTPIVSHIHQKLIPSNPFSWLELWRTRRRAGDKGARKRRLEQGGVSQVTTLHTTTGLDWSDERPGVIAMDCP</sequence>
<comment type="caution">
    <text evidence="1">The sequence shown here is derived from an EMBL/GenBank/DDBJ whole genome shotgun (WGS) entry which is preliminary data.</text>
</comment>
<keyword evidence="2" id="KW-1185">Reference proteome</keyword>
<gene>
    <name evidence="1" type="ORF">Taro_008651</name>
</gene>
<evidence type="ECO:0000313" key="1">
    <source>
        <dbReference type="EMBL" id="MQL76263.1"/>
    </source>
</evidence>
<accession>A0A843U422</accession>
<reference evidence="1" key="1">
    <citation type="submission" date="2017-07" db="EMBL/GenBank/DDBJ databases">
        <title>Taro Niue Genome Assembly and Annotation.</title>
        <authorList>
            <person name="Atibalentja N."/>
            <person name="Keating K."/>
            <person name="Fields C.J."/>
        </authorList>
    </citation>
    <scope>NUCLEOTIDE SEQUENCE</scope>
    <source>
        <strain evidence="1">Niue_2</strain>
        <tissue evidence="1">Leaf</tissue>
    </source>
</reference>
<protein>
    <submittedName>
        <fullName evidence="1">Uncharacterized protein</fullName>
    </submittedName>
</protein>
<organism evidence="1 2">
    <name type="scientific">Colocasia esculenta</name>
    <name type="common">Wild taro</name>
    <name type="synonym">Arum esculentum</name>
    <dbReference type="NCBI Taxonomy" id="4460"/>
    <lineage>
        <taxon>Eukaryota</taxon>
        <taxon>Viridiplantae</taxon>
        <taxon>Streptophyta</taxon>
        <taxon>Embryophyta</taxon>
        <taxon>Tracheophyta</taxon>
        <taxon>Spermatophyta</taxon>
        <taxon>Magnoliopsida</taxon>
        <taxon>Liliopsida</taxon>
        <taxon>Araceae</taxon>
        <taxon>Aroideae</taxon>
        <taxon>Colocasieae</taxon>
        <taxon>Colocasia</taxon>
    </lineage>
</organism>
<dbReference type="AlphaFoldDB" id="A0A843U422"/>
<dbReference type="EMBL" id="NMUH01000288">
    <property type="protein sequence ID" value="MQL76263.1"/>
    <property type="molecule type" value="Genomic_DNA"/>
</dbReference>
<name>A0A843U422_COLES</name>
<evidence type="ECO:0000313" key="2">
    <source>
        <dbReference type="Proteomes" id="UP000652761"/>
    </source>
</evidence>